<protein>
    <recommendedName>
        <fullName evidence="2">Helix-turn-helix type 11 domain-containing protein</fullName>
    </recommendedName>
</protein>
<dbReference type="AlphaFoldDB" id="A0A0F9GA37"/>
<evidence type="ECO:0000313" key="1">
    <source>
        <dbReference type="EMBL" id="KKL60062.1"/>
    </source>
</evidence>
<evidence type="ECO:0008006" key="2">
    <source>
        <dbReference type="Google" id="ProtNLM"/>
    </source>
</evidence>
<dbReference type="EMBL" id="LAZR01029277">
    <property type="protein sequence ID" value="KKL60062.1"/>
    <property type="molecule type" value="Genomic_DNA"/>
</dbReference>
<proteinExistence type="predicted"/>
<gene>
    <name evidence="1" type="ORF">LCGC14_2209090</name>
</gene>
<sequence>MNGLKGQLKAILLRREGHSQAIKARDLAELLRCDERKVRLMIRELIREGLPVASSTEALAGYFIVATRQEAEQYAGSVRSRLIEDALRRRDFRRAADQYLTPAEQGRLV</sequence>
<reference evidence="1" key="1">
    <citation type="journal article" date="2015" name="Nature">
        <title>Complex archaea that bridge the gap between prokaryotes and eukaryotes.</title>
        <authorList>
            <person name="Spang A."/>
            <person name="Saw J.H."/>
            <person name="Jorgensen S.L."/>
            <person name="Zaremba-Niedzwiedzka K."/>
            <person name="Martijn J."/>
            <person name="Lind A.E."/>
            <person name="van Eijk R."/>
            <person name="Schleper C."/>
            <person name="Guy L."/>
            <person name="Ettema T.J."/>
        </authorList>
    </citation>
    <scope>NUCLEOTIDE SEQUENCE</scope>
</reference>
<name>A0A0F9GA37_9ZZZZ</name>
<organism evidence="1">
    <name type="scientific">marine sediment metagenome</name>
    <dbReference type="NCBI Taxonomy" id="412755"/>
    <lineage>
        <taxon>unclassified sequences</taxon>
        <taxon>metagenomes</taxon>
        <taxon>ecological metagenomes</taxon>
    </lineage>
</organism>
<comment type="caution">
    <text evidence="1">The sequence shown here is derived from an EMBL/GenBank/DDBJ whole genome shotgun (WGS) entry which is preliminary data.</text>
</comment>
<accession>A0A0F9GA37</accession>